<evidence type="ECO:0000256" key="1">
    <source>
        <dbReference type="ARBA" id="ARBA00008361"/>
    </source>
</evidence>
<dbReference type="InterPro" id="IPR051419">
    <property type="entry name" value="Lys/N-term_MeTrsfase_sf"/>
</dbReference>
<evidence type="ECO:0000256" key="4">
    <source>
        <dbReference type="SAM" id="MobiDB-lite"/>
    </source>
</evidence>
<dbReference type="PANTHER" id="PTHR12176">
    <property type="entry name" value="SAM-DEPENDENT METHYLTRANSFERASE SUPERFAMILY PROTEIN"/>
    <property type="match status" value="1"/>
</dbReference>
<evidence type="ECO:0000313" key="5">
    <source>
        <dbReference type="EMBL" id="GAY47454.1"/>
    </source>
</evidence>
<evidence type="ECO:0000256" key="3">
    <source>
        <dbReference type="ARBA" id="ARBA00022679"/>
    </source>
</evidence>
<evidence type="ECO:0008006" key="7">
    <source>
        <dbReference type="Google" id="ProtNLM"/>
    </source>
</evidence>
<dbReference type="AlphaFoldDB" id="A0A2H5P504"/>
<keyword evidence="3" id="KW-0808">Transferase</keyword>
<dbReference type="GO" id="GO:0008168">
    <property type="term" value="F:methyltransferase activity"/>
    <property type="evidence" value="ECO:0007669"/>
    <property type="project" value="UniProtKB-KW"/>
</dbReference>
<organism evidence="5 6">
    <name type="scientific">Citrus unshiu</name>
    <name type="common">Satsuma mandarin</name>
    <name type="synonym">Citrus nobilis var. unshiu</name>
    <dbReference type="NCBI Taxonomy" id="55188"/>
    <lineage>
        <taxon>Eukaryota</taxon>
        <taxon>Viridiplantae</taxon>
        <taxon>Streptophyta</taxon>
        <taxon>Embryophyta</taxon>
        <taxon>Tracheophyta</taxon>
        <taxon>Spermatophyta</taxon>
        <taxon>Magnoliopsida</taxon>
        <taxon>eudicotyledons</taxon>
        <taxon>Gunneridae</taxon>
        <taxon>Pentapetalae</taxon>
        <taxon>rosids</taxon>
        <taxon>malvids</taxon>
        <taxon>Sapindales</taxon>
        <taxon>Rutaceae</taxon>
        <taxon>Aurantioideae</taxon>
        <taxon>Citrus</taxon>
    </lineage>
</organism>
<name>A0A2H5P504_CITUN</name>
<gene>
    <name evidence="5" type="ORF">CUMW_104680</name>
</gene>
<dbReference type="Gene3D" id="3.40.50.150">
    <property type="entry name" value="Vaccinia Virus protein VP39"/>
    <property type="match status" value="1"/>
</dbReference>
<keyword evidence="2" id="KW-0489">Methyltransferase</keyword>
<feature type="region of interest" description="Disordered" evidence="4">
    <location>
        <begin position="60"/>
        <end position="82"/>
    </location>
</feature>
<evidence type="ECO:0000256" key="2">
    <source>
        <dbReference type="ARBA" id="ARBA00022603"/>
    </source>
</evidence>
<accession>A0A2H5P504</accession>
<dbReference type="PANTHER" id="PTHR12176:SF76">
    <property type="entry name" value="S-ADENOSYL-L-METHIONINE-DEPENDENT METHYLTRANSFERASES SUPERFAMILY PROTEIN"/>
    <property type="match status" value="1"/>
</dbReference>
<proteinExistence type="inferred from homology"/>
<comment type="caution">
    <text evidence="5">The sequence shown here is derived from an EMBL/GenBank/DDBJ whole genome shotgun (WGS) entry which is preliminary data.</text>
</comment>
<dbReference type="Proteomes" id="UP000236630">
    <property type="component" value="Unassembled WGS sequence"/>
</dbReference>
<sequence>MASLAVTEFVINPASASRLISNPITNNTFFFFCFCFPKRGASLLLKSHLHSASRFRKANATTSSSSSDQYDQRQQEEEDEEENFQVVTAVRSKYNDIVIVDTPKSRMLLLDSTYNVHSIINKGIHKWTGSYWDEFVSLPAIVPNGPIAIYGLGGGTAAHLMLDLWPSLKLEGWEIDEILIDKVRDYFGLSDLEKPTETGGVLQVHIGDVFSPSKDASGRYAGIVVDLFSEGKVLPQLEEVATWLKLKDRLMPNGRFMVNCGGIDGVSDMTYGAARPKSMNDVWMHNSAIRALSEAFPGKVSWKRMPERNGENFLALTGLLPDLSSWSAAVPGCSDKFFLHLAAISNRRWSDGNRQSLTWKYVLLDPRRIVPPI</sequence>
<comment type="similarity">
    <text evidence="1">Belongs to the methyltransferase superfamily.</text>
</comment>
<keyword evidence="6" id="KW-1185">Reference proteome</keyword>
<dbReference type="FunFam" id="3.40.50.150:FF:000236">
    <property type="entry name" value="S-adenosyl-L-methionine-dependent methyltransferases superfamily protein"/>
    <property type="match status" value="1"/>
</dbReference>
<dbReference type="EMBL" id="BDQV01000039">
    <property type="protein sequence ID" value="GAY47454.1"/>
    <property type="molecule type" value="Genomic_DNA"/>
</dbReference>
<reference evidence="5 6" key="1">
    <citation type="journal article" date="2017" name="Front. Genet.">
        <title>Draft sequencing of the heterozygous diploid genome of Satsuma (Citrus unshiu Marc.) using a hybrid assembly approach.</title>
        <authorList>
            <person name="Shimizu T."/>
            <person name="Tanizawa Y."/>
            <person name="Mochizuki T."/>
            <person name="Nagasaki H."/>
            <person name="Yoshioka T."/>
            <person name="Toyoda A."/>
            <person name="Fujiyama A."/>
            <person name="Kaminuma E."/>
            <person name="Nakamura Y."/>
        </authorList>
    </citation>
    <scope>NUCLEOTIDE SEQUENCE [LARGE SCALE GENOMIC DNA]</scope>
    <source>
        <strain evidence="6">cv. Miyagawa wase</strain>
    </source>
</reference>
<dbReference type="InterPro" id="IPR029063">
    <property type="entry name" value="SAM-dependent_MTases_sf"/>
</dbReference>
<evidence type="ECO:0000313" key="6">
    <source>
        <dbReference type="Proteomes" id="UP000236630"/>
    </source>
</evidence>
<dbReference type="SUPFAM" id="SSF53335">
    <property type="entry name" value="S-adenosyl-L-methionine-dependent methyltransferases"/>
    <property type="match status" value="1"/>
</dbReference>
<dbReference type="GO" id="GO:0032259">
    <property type="term" value="P:methylation"/>
    <property type="evidence" value="ECO:0007669"/>
    <property type="project" value="UniProtKB-KW"/>
</dbReference>
<protein>
    <recommendedName>
        <fullName evidence="7">PABS domain-containing protein</fullName>
    </recommendedName>
</protein>